<reference evidence="4" key="1">
    <citation type="submission" date="2019-10" db="EMBL/GenBank/DDBJ databases">
        <authorList>
            <consortium name="DOE Joint Genome Institute"/>
            <person name="Kuo A."/>
            <person name="Miyauchi S."/>
            <person name="Kiss E."/>
            <person name="Drula E."/>
            <person name="Kohler A."/>
            <person name="Sanchez-Garcia M."/>
            <person name="Andreopoulos B."/>
            <person name="Barry K.W."/>
            <person name="Bonito G."/>
            <person name="Buee M."/>
            <person name="Carver A."/>
            <person name="Chen C."/>
            <person name="Cichocki N."/>
            <person name="Clum A."/>
            <person name="Culley D."/>
            <person name="Crous P.W."/>
            <person name="Fauchery L."/>
            <person name="Girlanda M."/>
            <person name="Hayes R."/>
            <person name="Keri Z."/>
            <person name="LaButti K."/>
            <person name="Lipzen A."/>
            <person name="Lombard V."/>
            <person name="Magnuson J."/>
            <person name="Maillard F."/>
            <person name="Morin E."/>
            <person name="Murat C."/>
            <person name="Nolan M."/>
            <person name="Ohm R."/>
            <person name="Pangilinan J."/>
            <person name="Pereira M."/>
            <person name="Perotto S."/>
            <person name="Peter M."/>
            <person name="Riley R."/>
            <person name="Sitrit Y."/>
            <person name="Stielow B."/>
            <person name="Szollosi G."/>
            <person name="Zifcakova L."/>
            <person name="Stursova M."/>
            <person name="Spatafora J.W."/>
            <person name="Tedersoo L."/>
            <person name="Vaario L.-M."/>
            <person name="Yamada A."/>
            <person name="Yan M."/>
            <person name="Wang P."/>
            <person name="Xu J."/>
            <person name="Bruns T."/>
            <person name="Baldrian P."/>
            <person name="Vilgalys R."/>
            <person name="Henrissat B."/>
            <person name="Grigoriev I.V."/>
            <person name="Hibbett D."/>
            <person name="Nagy L.G."/>
            <person name="Martin F.M."/>
        </authorList>
    </citation>
    <scope>NUCLEOTIDE SEQUENCE</scope>
    <source>
        <strain evidence="4">Prilba</strain>
    </source>
</reference>
<keyword evidence="2" id="KW-0472">Membrane</keyword>
<accession>A0A9P5MTL2</accession>
<feature type="region of interest" description="Disordered" evidence="1">
    <location>
        <begin position="251"/>
        <end position="302"/>
    </location>
</feature>
<reference evidence="4" key="2">
    <citation type="journal article" date="2020" name="Nat. Commun.">
        <title>Large-scale genome sequencing of mycorrhizal fungi provides insights into the early evolution of symbiotic traits.</title>
        <authorList>
            <person name="Miyauchi S."/>
            <person name="Kiss E."/>
            <person name="Kuo A."/>
            <person name="Drula E."/>
            <person name="Kohler A."/>
            <person name="Sanchez-Garcia M."/>
            <person name="Morin E."/>
            <person name="Andreopoulos B."/>
            <person name="Barry K.W."/>
            <person name="Bonito G."/>
            <person name="Buee M."/>
            <person name="Carver A."/>
            <person name="Chen C."/>
            <person name="Cichocki N."/>
            <person name="Clum A."/>
            <person name="Culley D."/>
            <person name="Crous P.W."/>
            <person name="Fauchery L."/>
            <person name="Girlanda M."/>
            <person name="Hayes R.D."/>
            <person name="Keri Z."/>
            <person name="LaButti K."/>
            <person name="Lipzen A."/>
            <person name="Lombard V."/>
            <person name="Magnuson J."/>
            <person name="Maillard F."/>
            <person name="Murat C."/>
            <person name="Nolan M."/>
            <person name="Ohm R.A."/>
            <person name="Pangilinan J."/>
            <person name="Pereira M.F."/>
            <person name="Perotto S."/>
            <person name="Peter M."/>
            <person name="Pfister S."/>
            <person name="Riley R."/>
            <person name="Sitrit Y."/>
            <person name="Stielow J.B."/>
            <person name="Szollosi G."/>
            <person name="Zifcakova L."/>
            <person name="Stursova M."/>
            <person name="Spatafora J.W."/>
            <person name="Tedersoo L."/>
            <person name="Vaario L.M."/>
            <person name="Yamada A."/>
            <person name="Yan M."/>
            <person name="Wang P."/>
            <person name="Xu J."/>
            <person name="Bruns T."/>
            <person name="Baldrian P."/>
            <person name="Vilgalys R."/>
            <person name="Dunand C."/>
            <person name="Henrissat B."/>
            <person name="Grigoriev I.V."/>
            <person name="Hibbett D."/>
            <person name="Nagy L.G."/>
            <person name="Martin F.M."/>
        </authorList>
    </citation>
    <scope>NUCLEOTIDE SEQUENCE</scope>
    <source>
        <strain evidence="4">Prilba</strain>
    </source>
</reference>
<gene>
    <name evidence="4" type="ORF">DFH94DRAFT_749478</name>
</gene>
<dbReference type="OrthoDB" id="2576311at2759"/>
<feature type="region of interest" description="Disordered" evidence="1">
    <location>
        <begin position="158"/>
        <end position="193"/>
    </location>
</feature>
<feature type="chain" id="PRO_5040399207" evidence="3">
    <location>
        <begin position="22"/>
        <end position="302"/>
    </location>
</feature>
<name>A0A9P5MTL2_9AGAM</name>
<organism evidence="4 5">
    <name type="scientific">Russula ochroleuca</name>
    <dbReference type="NCBI Taxonomy" id="152965"/>
    <lineage>
        <taxon>Eukaryota</taxon>
        <taxon>Fungi</taxon>
        <taxon>Dikarya</taxon>
        <taxon>Basidiomycota</taxon>
        <taxon>Agaricomycotina</taxon>
        <taxon>Agaricomycetes</taxon>
        <taxon>Russulales</taxon>
        <taxon>Russulaceae</taxon>
        <taxon>Russula</taxon>
    </lineage>
</organism>
<proteinExistence type="predicted"/>
<keyword evidence="3" id="KW-0732">Signal</keyword>
<sequence length="302" mass="31426">MFDSPLLAFSAFLSIIDWASAQINAPPCTVSNFTWSFNSLGQTPCLVAATLFGQCNNGTFTISPLLPQNSYAGPSGPDDGNLCKCNTVGYNLISACDACQGETWIPYSLWSTNCTSVAAAGIFPEPIPAGIRVPNWAYAGIPTSGYWNNTAAQLVGDSPEVTGSASVTPSSVGGGTTTTPKTSSTVSLSSKSSSNTGAIAGGVVGGIIGVALISGFVAWFTIRRRRARSPPSVEYISGQESDMGVVPYPPNIGRKLYDPSDPSTYPTNVPSPTINASESSRQFGSSSDLHPNRKAYSGLPEI</sequence>
<evidence type="ECO:0000313" key="4">
    <source>
        <dbReference type="EMBL" id="KAF8478390.1"/>
    </source>
</evidence>
<evidence type="ECO:0000256" key="3">
    <source>
        <dbReference type="SAM" id="SignalP"/>
    </source>
</evidence>
<comment type="caution">
    <text evidence="4">The sequence shown here is derived from an EMBL/GenBank/DDBJ whole genome shotgun (WGS) entry which is preliminary data.</text>
</comment>
<feature type="compositionally biased region" description="Polar residues" evidence="1">
    <location>
        <begin position="261"/>
        <end position="289"/>
    </location>
</feature>
<keyword evidence="2" id="KW-0812">Transmembrane</keyword>
<protein>
    <submittedName>
        <fullName evidence="4">Uncharacterized protein</fullName>
    </submittedName>
</protein>
<keyword evidence="2" id="KW-1133">Transmembrane helix</keyword>
<dbReference type="AlphaFoldDB" id="A0A9P5MTL2"/>
<evidence type="ECO:0000313" key="5">
    <source>
        <dbReference type="Proteomes" id="UP000759537"/>
    </source>
</evidence>
<keyword evidence="5" id="KW-1185">Reference proteome</keyword>
<evidence type="ECO:0000256" key="2">
    <source>
        <dbReference type="SAM" id="Phobius"/>
    </source>
</evidence>
<dbReference type="EMBL" id="WHVB01000011">
    <property type="protein sequence ID" value="KAF8478390.1"/>
    <property type="molecule type" value="Genomic_DNA"/>
</dbReference>
<feature type="transmembrane region" description="Helical" evidence="2">
    <location>
        <begin position="198"/>
        <end position="222"/>
    </location>
</feature>
<feature type="signal peptide" evidence="3">
    <location>
        <begin position="1"/>
        <end position="21"/>
    </location>
</feature>
<dbReference type="Proteomes" id="UP000759537">
    <property type="component" value="Unassembled WGS sequence"/>
</dbReference>
<feature type="compositionally biased region" description="Low complexity" evidence="1">
    <location>
        <begin position="161"/>
        <end position="193"/>
    </location>
</feature>
<evidence type="ECO:0000256" key="1">
    <source>
        <dbReference type="SAM" id="MobiDB-lite"/>
    </source>
</evidence>